<dbReference type="RefSeq" id="WP_066859840.1">
    <property type="nucleotide sequence ID" value="NZ_CABKVV010000008.1"/>
</dbReference>
<proteinExistence type="inferred from homology"/>
<evidence type="ECO:0000256" key="1">
    <source>
        <dbReference type="ARBA" id="ARBA00009369"/>
    </source>
</evidence>
<sequence length="301" mass="32197">MKDFFKTSSFKVLMIAVVVLLGLIIYTATAGGSVLANMLGFVSSPMQSISTKAAGSVKNFIDLDGLSKDELKQMISELETENAELLQQLVDYYDLQQENEQLKVQLDISKDLPDQEMEAASVIGRDPSDVFYGFSIDKGTLSGIAVGDPVITQRGLVGIVTQAYATTSKVSCILSEEVKVGAISKKHSESGVVTSNIQSAASGLVRMNYLSGDTELEKGDIITTSGSGSIYPEGLIIGEVQSIEKSENDISQYAVVKPYEDLKNVTDVFVITNFPGKGDEGTEIPLASPGPENSEDAEAKK</sequence>
<dbReference type="EMBL" id="JANFZH010000055">
    <property type="protein sequence ID" value="MCQ4841559.1"/>
    <property type="molecule type" value="Genomic_DNA"/>
</dbReference>
<dbReference type="InterPro" id="IPR042175">
    <property type="entry name" value="Cell/Rod_MreC_2"/>
</dbReference>
<dbReference type="GeneID" id="90530956"/>
<feature type="domain" description="Rod shape-determining protein MreC beta-barrel core" evidence="9">
    <location>
        <begin position="122"/>
        <end position="271"/>
    </location>
</feature>
<keyword evidence="3 5" id="KW-0133">Cell shape</keyword>
<evidence type="ECO:0000256" key="3">
    <source>
        <dbReference type="ARBA" id="ARBA00022960"/>
    </source>
</evidence>
<dbReference type="NCBIfam" id="TIGR00219">
    <property type="entry name" value="mreC"/>
    <property type="match status" value="1"/>
</dbReference>
<feature type="coiled-coil region" evidence="6">
    <location>
        <begin position="68"/>
        <end position="95"/>
    </location>
</feature>
<keyword evidence="8" id="KW-0812">Transmembrane</keyword>
<comment type="function">
    <text evidence="5">Involved in formation and maintenance of cell shape.</text>
</comment>
<dbReference type="Gene3D" id="2.40.10.350">
    <property type="entry name" value="Rod shape-determining protein MreC, domain 2"/>
    <property type="match status" value="1"/>
</dbReference>
<protein>
    <recommendedName>
        <fullName evidence="2 5">Cell shape-determining protein MreC</fullName>
    </recommendedName>
    <alternativeName>
        <fullName evidence="4 5">Cell shape protein MreC</fullName>
    </alternativeName>
</protein>
<feature type="transmembrane region" description="Helical" evidence="8">
    <location>
        <begin position="12"/>
        <end position="42"/>
    </location>
</feature>
<dbReference type="Pfam" id="PF04085">
    <property type="entry name" value="MreC"/>
    <property type="match status" value="1"/>
</dbReference>
<comment type="caution">
    <text evidence="10">The sequence shown here is derived from an EMBL/GenBank/DDBJ whole genome shotgun (WGS) entry which is preliminary data.</text>
</comment>
<dbReference type="PANTHER" id="PTHR34138">
    <property type="entry name" value="CELL SHAPE-DETERMINING PROTEIN MREC"/>
    <property type="match status" value="1"/>
</dbReference>
<dbReference type="InterPro" id="IPR007221">
    <property type="entry name" value="MreC"/>
</dbReference>
<evidence type="ECO:0000259" key="9">
    <source>
        <dbReference type="Pfam" id="PF04085"/>
    </source>
</evidence>
<evidence type="ECO:0000256" key="4">
    <source>
        <dbReference type="ARBA" id="ARBA00032089"/>
    </source>
</evidence>
<organism evidence="10 11">
    <name type="scientific">Neglectibacter timonensis</name>
    <dbReference type="NCBI Taxonomy" id="1776382"/>
    <lineage>
        <taxon>Bacteria</taxon>
        <taxon>Bacillati</taxon>
        <taxon>Bacillota</taxon>
        <taxon>Clostridia</taxon>
        <taxon>Eubacteriales</taxon>
        <taxon>Oscillospiraceae</taxon>
        <taxon>Neglectibacter</taxon>
    </lineage>
</organism>
<dbReference type="PIRSF" id="PIRSF038471">
    <property type="entry name" value="MreC"/>
    <property type="match status" value="1"/>
</dbReference>
<evidence type="ECO:0000256" key="7">
    <source>
        <dbReference type="SAM" id="MobiDB-lite"/>
    </source>
</evidence>
<reference evidence="10 11" key="1">
    <citation type="submission" date="2022-06" db="EMBL/GenBank/DDBJ databases">
        <title>Isolation of gut microbiota from human fecal samples.</title>
        <authorList>
            <person name="Pamer E.G."/>
            <person name="Barat B."/>
            <person name="Waligurski E."/>
            <person name="Medina S."/>
            <person name="Paddock L."/>
            <person name="Mostad J."/>
        </authorList>
    </citation>
    <scope>NUCLEOTIDE SEQUENCE [LARGE SCALE GENOMIC DNA]</scope>
    <source>
        <strain evidence="10 11">DFI.9.73</strain>
    </source>
</reference>
<dbReference type="Gene3D" id="2.40.10.340">
    <property type="entry name" value="Rod shape-determining protein MreC, domain 1"/>
    <property type="match status" value="1"/>
</dbReference>
<dbReference type="PANTHER" id="PTHR34138:SF1">
    <property type="entry name" value="CELL SHAPE-DETERMINING PROTEIN MREC"/>
    <property type="match status" value="1"/>
</dbReference>
<evidence type="ECO:0000313" key="10">
    <source>
        <dbReference type="EMBL" id="MCQ4841559.1"/>
    </source>
</evidence>
<evidence type="ECO:0000256" key="6">
    <source>
        <dbReference type="SAM" id="Coils"/>
    </source>
</evidence>
<keyword evidence="8" id="KW-1133">Transmembrane helix</keyword>
<feature type="region of interest" description="Disordered" evidence="7">
    <location>
        <begin position="275"/>
        <end position="301"/>
    </location>
</feature>
<evidence type="ECO:0000256" key="8">
    <source>
        <dbReference type="SAM" id="Phobius"/>
    </source>
</evidence>
<keyword evidence="6" id="KW-0175">Coiled coil</keyword>
<gene>
    <name evidence="10" type="primary">mreC</name>
    <name evidence="10" type="ORF">NE695_16740</name>
</gene>
<keyword evidence="8" id="KW-0472">Membrane</keyword>
<name>A0ABT1S3P5_9FIRM</name>
<dbReference type="InterPro" id="IPR055342">
    <property type="entry name" value="MreC_beta-barrel_core"/>
</dbReference>
<evidence type="ECO:0000256" key="2">
    <source>
        <dbReference type="ARBA" id="ARBA00013855"/>
    </source>
</evidence>
<dbReference type="InterPro" id="IPR042177">
    <property type="entry name" value="Cell/Rod_1"/>
</dbReference>
<accession>A0ABT1S3P5</accession>
<dbReference type="Proteomes" id="UP001524473">
    <property type="component" value="Unassembled WGS sequence"/>
</dbReference>
<comment type="similarity">
    <text evidence="1 5">Belongs to the MreC family.</text>
</comment>
<keyword evidence="11" id="KW-1185">Reference proteome</keyword>
<evidence type="ECO:0000256" key="5">
    <source>
        <dbReference type="PIRNR" id="PIRNR038471"/>
    </source>
</evidence>
<evidence type="ECO:0000313" key="11">
    <source>
        <dbReference type="Proteomes" id="UP001524473"/>
    </source>
</evidence>